<organism evidence="3 4">
    <name type="scientific">Saccharopolyspora antimicrobica</name>
    <dbReference type="NCBI Taxonomy" id="455193"/>
    <lineage>
        <taxon>Bacteria</taxon>
        <taxon>Bacillati</taxon>
        <taxon>Actinomycetota</taxon>
        <taxon>Actinomycetes</taxon>
        <taxon>Pseudonocardiales</taxon>
        <taxon>Pseudonocardiaceae</taxon>
        <taxon>Saccharopolyspora</taxon>
    </lineage>
</organism>
<keyword evidence="5" id="KW-1185">Reference proteome</keyword>
<dbReference type="OrthoDB" id="3667681at2"/>
<evidence type="ECO:0008006" key="6">
    <source>
        <dbReference type="Google" id="ProtNLM"/>
    </source>
</evidence>
<sequence>MSQFWVDPENLGRSGQGYADVGDRLESIRQRVSSFGARYRGSFGDDDVGVEFFGNFDEGNETFVEGVTQLSGSLRYISEGLNENGKMYAGSRDAADELSGKFKSLGGDVPLPPGKPASYHARKPNETPQNDVMPRRPFHHSRSHAPDKPGRESKSTAQRSVTHVVGDREPEGVVTRDAQMISAMRRRATYEGEQTRVDGVPLRKNQRIVSATELEGGVVRLKVDGYSDITALDGHDLTLNGRGDQSKPYPAEEGERLFLVTEDPGSENSRKPGDQIYMEFPRDGEPSYFRQPLN</sequence>
<evidence type="ECO:0000256" key="1">
    <source>
        <dbReference type="SAM" id="MobiDB-lite"/>
    </source>
</evidence>
<protein>
    <recommendedName>
        <fullName evidence="6">WXG100 family type VII secretion target</fullName>
    </recommendedName>
</protein>
<feature type="region of interest" description="Disordered" evidence="1">
    <location>
        <begin position="263"/>
        <end position="294"/>
    </location>
</feature>
<reference evidence="3 4" key="1">
    <citation type="submission" date="2016-10" db="EMBL/GenBank/DDBJ databases">
        <authorList>
            <person name="de Groot N.N."/>
        </authorList>
    </citation>
    <scope>NUCLEOTIDE SEQUENCE [LARGE SCALE GENOMIC DNA]</scope>
    <source>
        <strain evidence="3 4">CPCC 201259</strain>
    </source>
</reference>
<gene>
    <name evidence="2" type="ORF">ATL45_4828</name>
    <name evidence="3" type="ORF">SAMN05421805_106100</name>
</gene>
<evidence type="ECO:0000313" key="4">
    <source>
        <dbReference type="Proteomes" id="UP000199398"/>
    </source>
</evidence>
<evidence type="ECO:0000313" key="5">
    <source>
        <dbReference type="Proteomes" id="UP000270697"/>
    </source>
</evidence>
<feature type="region of interest" description="Disordered" evidence="1">
    <location>
        <begin position="100"/>
        <end position="164"/>
    </location>
</feature>
<feature type="compositionally biased region" description="Basic and acidic residues" evidence="1">
    <location>
        <begin position="144"/>
        <end position="154"/>
    </location>
</feature>
<dbReference type="EMBL" id="FOUP01000006">
    <property type="protein sequence ID" value="SFN69178.1"/>
    <property type="molecule type" value="Genomic_DNA"/>
</dbReference>
<proteinExistence type="predicted"/>
<dbReference type="Proteomes" id="UP000199398">
    <property type="component" value="Unassembled WGS sequence"/>
</dbReference>
<dbReference type="AlphaFoldDB" id="A0A1I5B376"/>
<evidence type="ECO:0000313" key="3">
    <source>
        <dbReference type="EMBL" id="SFN69178.1"/>
    </source>
</evidence>
<name>A0A1I5B376_9PSEU</name>
<dbReference type="STRING" id="455193.SAMN05421805_106100"/>
<dbReference type="Proteomes" id="UP000270697">
    <property type="component" value="Unassembled WGS sequence"/>
</dbReference>
<dbReference type="EMBL" id="RBXX01000002">
    <property type="protein sequence ID" value="RKT86454.1"/>
    <property type="molecule type" value="Genomic_DNA"/>
</dbReference>
<evidence type="ECO:0000313" key="2">
    <source>
        <dbReference type="EMBL" id="RKT86454.1"/>
    </source>
</evidence>
<reference evidence="2 5" key="2">
    <citation type="submission" date="2018-10" db="EMBL/GenBank/DDBJ databases">
        <title>Sequencing the genomes of 1000 actinobacteria strains.</title>
        <authorList>
            <person name="Klenk H.-P."/>
        </authorList>
    </citation>
    <scope>NUCLEOTIDE SEQUENCE [LARGE SCALE GENOMIC DNA]</scope>
    <source>
        <strain evidence="2 5">DSM 45119</strain>
    </source>
</reference>
<dbReference type="RefSeq" id="WP_093153759.1">
    <property type="nucleotide sequence ID" value="NZ_FOUP01000006.1"/>
</dbReference>
<accession>A0A1I5B376</accession>